<evidence type="ECO:0000313" key="3">
    <source>
        <dbReference type="Proteomes" id="UP001597374"/>
    </source>
</evidence>
<name>A0ABW5CVR0_9BACT</name>
<evidence type="ECO:0008006" key="4">
    <source>
        <dbReference type="Google" id="ProtNLM"/>
    </source>
</evidence>
<evidence type="ECO:0000313" key="2">
    <source>
        <dbReference type="EMBL" id="MFD2245863.1"/>
    </source>
</evidence>
<organism evidence="2 3">
    <name type="scientific">Pontibacter ruber</name>
    <dbReference type="NCBI Taxonomy" id="1343895"/>
    <lineage>
        <taxon>Bacteria</taxon>
        <taxon>Pseudomonadati</taxon>
        <taxon>Bacteroidota</taxon>
        <taxon>Cytophagia</taxon>
        <taxon>Cytophagales</taxon>
        <taxon>Hymenobacteraceae</taxon>
        <taxon>Pontibacter</taxon>
    </lineage>
</organism>
<dbReference type="EMBL" id="JBHUIM010000001">
    <property type="protein sequence ID" value="MFD2245863.1"/>
    <property type="molecule type" value="Genomic_DNA"/>
</dbReference>
<comment type="caution">
    <text evidence="2">The sequence shown here is derived from an EMBL/GenBank/DDBJ whole genome shotgun (WGS) entry which is preliminary data.</text>
</comment>
<dbReference type="Proteomes" id="UP001597374">
    <property type="component" value="Unassembled WGS sequence"/>
</dbReference>
<evidence type="ECO:0000256" key="1">
    <source>
        <dbReference type="SAM" id="MobiDB-lite"/>
    </source>
</evidence>
<feature type="region of interest" description="Disordered" evidence="1">
    <location>
        <begin position="28"/>
        <end position="66"/>
    </location>
</feature>
<reference evidence="3" key="1">
    <citation type="journal article" date="2019" name="Int. J. Syst. Evol. Microbiol.">
        <title>The Global Catalogue of Microorganisms (GCM) 10K type strain sequencing project: providing services to taxonomists for standard genome sequencing and annotation.</title>
        <authorList>
            <consortium name="The Broad Institute Genomics Platform"/>
            <consortium name="The Broad Institute Genome Sequencing Center for Infectious Disease"/>
            <person name="Wu L."/>
            <person name="Ma J."/>
        </authorList>
    </citation>
    <scope>NUCLEOTIDE SEQUENCE [LARGE SCALE GENOMIC DNA]</scope>
    <source>
        <strain evidence="3">CGMCC 4.1782</strain>
    </source>
</reference>
<accession>A0ABW5CVR0</accession>
<keyword evidence="3" id="KW-1185">Reference proteome</keyword>
<protein>
    <recommendedName>
        <fullName evidence="4">Lipocalin-like domain-containing protein</fullName>
    </recommendedName>
</protein>
<dbReference type="PROSITE" id="PS51257">
    <property type="entry name" value="PROKAR_LIPOPROTEIN"/>
    <property type="match status" value="1"/>
</dbReference>
<gene>
    <name evidence="2" type="ORF">ACFSKP_06325</name>
</gene>
<proteinExistence type="predicted"/>
<dbReference type="RefSeq" id="WP_250427509.1">
    <property type="nucleotide sequence ID" value="NZ_JALPRR010000001.1"/>
</dbReference>
<sequence length="169" mass="18930">MKNPLLHCIILLSLIITACSEKQPEANTEAPLAQKVTPATADKNKPDSVHQLTAEAGQPAQQDSSEKQMERIVGTWLSEEDTNWKLVFTAEGICYQYYQEEALETEKFTISNTMPQCDEVEHIDAETSYLQLENIESNEKTCYEINGITGSFLSLRPLTLGGAMVFKRL</sequence>